<dbReference type="Proteomes" id="UP001443914">
    <property type="component" value="Unassembled WGS sequence"/>
</dbReference>
<evidence type="ECO:0000313" key="2">
    <source>
        <dbReference type="EMBL" id="KAK9699699.1"/>
    </source>
</evidence>
<accession>A0AAW1J9C4</accession>
<dbReference type="PANTHER" id="PTHR33127">
    <property type="entry name" value="TRANSMEMBRANE PROTEIN"/>
    <property type="match status" value="1"/>
</dbReference>
<sequence length="221" mass="25465">MVGVTSYAFSTLPNDSDCLTVGLCYGEVGFSYFQAGSEECEYHDFRGTFCASCHSSPRWFNGGFYFIGEKGKLRVFKLVDEKPSWKLYNSPLTEEEIRWLNSGYLEVDGQLMSVFFQEDGRTVQVFKFDILEESWVELDDLGEYVLFLSQASSISIAEKDSTKRNIIYLPKRAGNQIVYYSLDTCKYHVLGKEDCWNDFYGMTTSILLLDIITKYFSFYCV</sequence>
<name>A0AAW1J9C4_SAPOF</name>
<keyword evidence="3" id="KW-1185">Reference proteome</keyword>
<dbReference type="PANTHER" id="PTHR33127:SF5">
    <property type="entry name" value="TRANSMEMBRANE PROTEIN"/>
    <property type="match status" value="1"/>
</dbReference>
<reference evidence="2" key="1">
    <citation type="submission" date="2024-03" db="EMBL/GenBank/DDBJ databases">
        <title>WGS assembly of Saponaria officinalis var. Norfolk2.</title>
        <authorList>
            <person name="Jenkins J."/>
            <person name="Shu S."/>
            <person name="Grimwood J."/>
            <person name="Barry K."/>
            <person name="Goodstein D."/>
            <person name="Schmutz J."/>
            <person name="Leebens-Mack J."/>
            <person name="Osbourn A."/>
        </authorList>
    </citation>
    <scope>NUCLEOTIDE SEQUENCE [LARGE SCALE GENOMIC DNA]</scope>
    <source>
        <strain evidence="2">JIC</strain>
    </source>
</reference>
<comment type="caution">
    <text evidence="2">The sequence shown here is derived from an EMBL/GenBank/DDBJ whole genome shotgun (WGS) entry which is preliminary data.</text>
</comment>
<dbReference type="EMBL" id="JBDFQZ010000008">
    <property type="protein sequence ID" value="KAK9699699.1"/>
    <property type="molecule type" value="Genomic_DNA"/>
</dbReference>
<dbReference type="AlphaFoldDB" id="A0AAW1J9C4"/>
<evidence type="ECO:0000313" key="3">
    <source>
        <dbReference type="Proteomes" id="UP001443914"/>
    </source>
</evidence>
<dbReference type="InterPro" id="IPR005174">
    <property type="entry name" value="KIB1-4_b-propeller"/>
</dbReference>
<feature type="domain" description="KIB1-4 beta-propeller" evidence="1">
    <location>
        <begin position="8"/>
        <end position="171"/>
    </location>
</feature>
<dbReference type="Pfam" id="PF03478">
    <property type="entry name" value="Beta-prop_KIB1-4"/>
    <property type="match status" value="1"/>
</dbReference>
<organism evidence="2 3">
    <name type="scientific">Saponaria officinalis</name>
    <name type="common">Common soapwort</name>
    <name type="synonym">Lychnis saponaria</name>
    <dbReference type="NCBI Taxonomy" id="3572"/>
    <lineage>
        <taxon>Eukaryota</taxon>
        <taxon>Viridiplantae</taxon>
        <taxon>Streptophyta</taxon>
        <taxon>Embryophyta</taxon>
        <taxon>Tracheophyta</taxon>
        <taxon>Spermatophyta</taxon>
        <taxon>Magnoliopsida</taxon>
        <taxon>eudicotyledons</taxon>
        <taxon>Gunneridae</taxon>
        <taxon>Pentapetalae</taxon>
        <taxon>Caryophyllales</taxon>
        <taxon>Caryophyllaceae</taxon>
        <taxon>Caryophylleae</taxon>
        <taxon>Saponaria</taxon>
    </lineage>
</organism>
<proteinExistence type="predicted"/>
<evidence type="ECO:0000259" key="1">
    <source>
        <dbReference type="Pfam" id="PF03478"/>
    </source>
</evidence>
<gene>
    <name evidence="2" type="ORF">RND81_08G190100</name>
</gene>
<protein>
    <recommendedName>
        <fullName evidence="1">KIB1-4 beta-propeller domain-containing protein</fullName>
    </recommendedName>
</protein>